<feature type="region of interest" description="Disordered" evidence="3">
    <location>
        <begin position="179"/>
        <end position="213"/>
    </location>
</feature>
<feature type="compositionally biased region" description="Polar residues" evidence="3">
    <location>
        <begin position="607"/>
        <end position="619"/>
    </location>
</feature>
<feature type="region of interest" description="Disordered" evidence="3">
    <location>
        <begin position="372"/>
        <end position="566"/>
    </location>
</feature>
<keyword evidence="6" id="KW-1185">Reference proteome</keyword>
<feature type="region of interest" description="Disordered" evidence="3">
    <location>
        <begin position="588"/>
        <end position="619"/>
    </location>
</feature>
<feature type="compositionally biased region" description="Basic and acidic residues" evidence="3">
    <location>
        <begin position="517"/>
        <end position="529"/>
    </location>
</feature>
<keyword evidence="1" id="KW-0853">WD repeat</keyword>
<evidence type="ECO:0000313" key="6">
    <source>
        <dbReference type="Proteomes" id="UP001642483"/>
    </source>
</evidence>
<dbReference type="SUPFAM" id="SSF50978">
    <property type="entry name" value="WD40 repeat-like"/>
    <property type="match status" value="2"/>
</dbReference>
<evidence type="ECO:0000256" key="1">
    <source>
        <dbReference type="ARBA" id="ARBA00022574"/>
    </source>
</evidence>
<feature type="compositionally biased region" description="Basic and acidic residues" evidence="3">
    <location>
        <begin position="183"/>
        <end position="208"/>
    </location>
</feature>
<proteinExistence type="predicted"/>
<evidence type="ECO:0000259" key="4">
    <source>
        <dbReference type="Pfam" id="PF23414"/>
    </source>
</evidence>
<keyword evidence="2" id="KW-0677">Repeat</keyword>
<dbReference type="Proteomes" id="UP001642483">
    <property type="component" value="Unassembled WGS sequence"/>
</dbReference>
<feature type="compositionally biased region" description="Basic and acidic residues" evidence="3">
    <location>
        <begin position="588"/>
        <end position="606"/>
    </location>
</feature>
<feature type="region of interest" description="Disordered" evidence="3">
    <location>
        <begin position="1174"/>
        <end position="1278"/>
    </location>
</feature>
<feature type="compositionally biased region" description="Basic and acidic residues" evidence="3">
    <location>
        <begin position="286"/>
        <end position="300"/>
    </location>
</feature>
<feature type="compositionally biased region" description="Basic and acidic residues" evidence="3">
    <location>
        <begin position="466"/>
        <end position="475"/>
    </location>
</feature>
<dbReference type="EMBL" id="CAWYQH010000057">
    <property type="protein sequence ID" value="CAK8678834.1"/>
    <property type="molecule type" value="Genomic_DNA"/>
</dbReference>
<organism evidence="5 6">
    <name type="scientific">Clavelina lepadiformis</name>
    <name type="common">Light-bulb sea squirt</name>
    <name type="synonym">Ascidia lepadiformis</name>
    <dbReference type="NCBI Taxonomy" id="159417"/>
    <lineage>
        <taxon>Eukaryota</taxon>
        <taxon>Metazoa</taxon>
        <taxon>Chordata</taxon>
        <taxon>Tunicata</taxon>
        <taxon>Ascidiacea</taxon>
        <taxon>Aplousobranchia</taxon>
        <taxon>Clavelinidae</taxon>
        <taxon>Clavelina</taxon>
    </lineage>
</organism>
<feature type="region of interest" description="Disordered" evidence="3">
    <location>
        <begin position="250"/>
        <end position="332"/>
    </location>
</feature>
<feature type="compositionally biased region" description="Low complexity" evidence="3">
    <location>
        <begin position="1118"/>
        <end position="1133"/>
    </location>
</feature>
<accession>A0ABP0FGR0</accession>
<feature type="region of interest" description="Disordered" evidence="3">
    <location>
        <begin position="1092"/>
        <end position="1147"/>
    </location>
</feature>
<protein>
    <recommendedName>
        <fullName evidence="4">EML-like second beta-propeller domain-containing protein</fullName>
    </recommendedName>
</protein>
<feature type="domain" description="EML-like second beta-propeller" evidence="4">
    <location>
        <begin position="1310"/>
        <end position="1609"/>
    </location>
</feature>
<feature type="compositionally biased region" description="Basic and acidic residues" evidence="3">
    <location>
        <begin position="1263"/>
        <end position="1278"/>
    </location>
</feature>
<sequence length="1613" mass="177537">MNEVAREKVLIGCLKHVSLQRLRHLKMDMDRLARDSRIESETDWWSLLEHHDIRLDERTRREFWQQIADNRGVNINVAMKHLRRAQRKTGRDSVEVLPKEKEPIPAVFKTKPEVPKATTITAMKPASITPRNYKLDKFRSKAKGIGKLRAAFKAGTPVTRAVIDNRVSIDKSEATFQQLVSSDPEKTNGKKEITRPKDTPKLEKRKVADLTMTSQQPKFNVEVKTENNVSARGEATPFLKLILEGKTTLSEQGKGEKNKAEDQHLEKEVQVPPNQDTEESSSTKTTAEHENNLLKFEPGENKTQPKCTDNNQEKGENVETAPSVDQVPAPTNFDGVAENVAVLSTLKLDDGKLEEGSASDASTEEKDFGIIAGDAPATDSTSSNKQPVYEENKTQNDDEIFTSEQVSEQASGTCLAETVPAQDTSTGAGGITNLTDHGMKTTECDLTQTSSSLAKKPESLVTEESESCKTKEPQEHSNLPENNLPESSSAQDNDKMKPAEELVVPVEASNGVTPKTETIDTKQDRENVKPQKSSAELQEEESIPKKERSKSNNTSSSLDQAEKNVIPPLQLEAKGVVEKKVTAKIKSDNNVGKIKEKNPERGENCSKPHNPTDSCTTSTKRSKSLFSILKGSSSNLFGRTEAPSMCSESSETCSLTSRSSNEADISSLDDIIKGMSSASTCEERVRFGNTFITLQVPTVPLKNQPDFTSAHQLQVDWVYGCNTSHTQCMTSLESGELVYYVGAIIVVYNHEHRRQRHYLEHSGPVTCVTSHRSERWVASAQGESSVPVLSDSDADADGRPSSKCGATHVRVWNTSTMETIHIIGAGTLRSPIYKMQFLNISGYLITIEHDETGRITMWDGGCRVTSKESTTPKQESASQNITSRKTPPQSARNRQPTSDNQKKSSSKAINAPRAVAASHEGKFLFTTAGKHHPAFWDVEEEISEEGETDGLKISEPQMGDFGKNFFKAEYISACQATSKHNEGIVISGDSNGTLLVWSETKKEATKGFPHAHECHISTIFVTEDGFIFTAGARDRLVKVFSCRKNKIEICDSIQIPSDLGSATCLIASCHTLFVATDKSAIISVPYETNRVTNVPPVTASTPAPQKRMFQSNGHKRSQSSSSLPTSARSSVPSQNSTGTHEQENHVFGKWNPTEVARGFSKGLTCVCAASQFKPKGKEKKETLRGSKKNRLGSLPPRAESLSILRRQMSKNAGARKHLSDLSTHPYAASPGKTIHAWKSPGGHSKHEDLSKPTISPASPHLWTQERIDSREKAKAEDQSKSIPKFALSDVIEKRMFFCDDLVRRTLVGDYFVTSSPNGSLFFYGTLDHRIIARYSISPSLGDVTSMDVCSKKNFVAIGTKTGHVTIIQVNTDGFKMMPPIKCRCSGGGPPSINKLAFSPSGHNLAVSLGYDIIILLIQHQKLTETGRCIGHQDPVISGLDWSTRKYSGAYYIRSSSCHPEIKTWNSEKVMEVDYHNILTQVQWASQSCLMEYSLKGIWDNFYSANDITALTSNSHLKKSIAVEAETNSAGATIKNTNNNSSKSANPKMVFVGARDGSLSVQGFPCLNWKKEVSSSRHHTSSIKCIAVLESGYQVLTTSDEDRCVIQWSVAKRL</sequence>
<feature type="compositionally biased region" description="Polar residues" evidence="3">
    <location>
        <begin position="1098"/>
        <end position="1112"/>
    </location>
</feature>
<feature type="region of interest" description="Disordered" evidence="3">
    <location>
        <begin position="863"/>
        <end position="912"/>
    </location>
</feature>
<dbReference type="SMART" id="SM00320">
    <property type="entry name" value="WD40"/>
    <property type="match status" value="8"/>
</dbReference>
<dbReference type="InterPro" id="IPR036322">
    <property type="entry name" value="WD40_repeat_dom_sf"/>
</dbReference>
<evidence type="ECO:0000313" key="5">
    <source>
        <dbReference type="EMBL" id="CAK8678834.1"/>
    </source>
</evidence>
<evidence type="ECO:0000256" key="2">
    <source>
        <dbReference type="ARBA" id="ARBA00022737"/>
    </source>
</evidence>
<feature type="compositionally biased region" description="Polar residues" evidence="3">
    <location>
        <begin position="476"/>
        <end position="491"/>
    </location>
</feature>
<dbReference type="Pfam" id="PF23414">
    <property type="entry name" value="Beta-prop_EML_2"/>
    <property type="match status" value="1"/>
</dbReference>
<feature type="compositionally biased region" description="Polar residues" evidence="3">
    <location>
        <begin position="867"/>
        <end position="899"/>
    </location>
</feature>
<feature type="compositionally biased region" description="Polar residues" evidence="3">
    <location>
        <begin position="301"/>
        <end position="310"/>
    </location>
</feature>
<gene>
    <name evidence="5" type="ORF">CVLEPA_LOCUS9108</name>
</gene>
<evidence type="ECO:0000256" key="3">
    <source>
        <dbReference type="SAM" id="MobiDB-lite"/>
    </source>
</evidence>
<feature type="compositionally biased region" description="Basic and acidic residues" evidence="3">
    <location>
        <begin position="253"/>
        <end position="269"/>
    </location>
</feature>
<dbReference type="PANTHER" id="PTHR13720:SF33">
    <property type="entry name" value="HELP DOMAIN-CONTAINING PROTEIN"/>
    <property type="match status" value="1"/>
</dbReference>
<feature type="compositionally biased region" description="Polar residues" evidence="3">
    <location>
        <begin position="444"/>
        <end position="453"/>
    </location>
</feature>
<dbReference type="InterPro" id="IPR050630">
    <property type="entry name" value="WD_repeat_EMAP"/>
</dbReference>
<dbReference type="InterPro" id="IPR001680">
    <property type="entry name" value="WD40_rpt"/>
</dbReference>
<reference evidence="5 6" key="1">
    <citation type="submission" date="2024-02" db="EMBL/GenBank/DDBJ databases">
        <authorList>
            <person name="Daric V."/>
            <person name="Darras S."/>
        </authorList>
    </citation>
    <scope>NUCLEOTIDE SEQUENCE [LARGE SCALE GENOMIC DNA]</scope>
</reference>
<feature type="compositionally biased region" description="Polar residues" evidence="3">
    <location>
        <begin position="402"/>
        <end position="412"/>
    </location>
</feature>
<dbReference type="InterPro" id="IPR015943">
    <property type="entry name" value="WD40/YVTN_repeat-like_dom_sf"/>
</dbReference>
<dbReference type="Gene3D" id="2.130.10.10">
    <property type="entry name" value="YVTN repeat-like/Quinoprotein amine dehydrogenase"/>
    <property type="match status" value="3"/>
</dbReference>
<dbReference type="PANTHER" id="PTHR13720">
    <property type="entry name" value="WD-40 REPEAT PROTEIN"/>
    <property type="match status" value="1"/>
</dbReference>
<comment type="caution">
    <text evidence="5">The sequence shown here is derived from an EMBL/GenBank/DDBJ whole genome shotgun (WGS) entry which is preliminary data.</text>
</comment>
<name>A0ABP0FGR0_CLALP</name>
<dbReference type="InterPro" id="IPR055442">
    <property type="entry name" value="Beta-prop_EML-like_2nd"/>
</dbReference>